<evidence type="ECO:0000256" key="1">
    <source>
        <dbReference type="SAM" id="MobiDB-lite"/>
    </source>
</evidence>
<proteinExistence type="predicted"/>
<dbReference type="AlphaFoldDB" id="A0A7R8YN16"/>
<feature type="compositionally biased region" description="Pro residues" evidence="1">
    <location>
        <begin position="34"/>
        <end position="46"/>
    </location>
</feature>
<feature type="region of interest" description="Disordered" evidence="1">
    <location>
        <begin position="1"/>
        <end position="48"/>
    </location>
</feature>
<reference evidence="2 3" key="1">
    <citation type="submission" date="2020-11" db="EMBL/GenBank/DDBJ databases">
        <authorList>
            <person name="Wallbank WR R."/>
            <person name="Pardo Diaz C."/>
            <person name="Kozak K."/>
            <person name="Martin S."/>
            <person name="Jiggins C."/>
            <person name="Moest M."/>
            <person name="Warren A I."/>
            <person name="Generalovic N T."/>
            <person name="Byers J.R.P. K."/>
            <person name="Montejo-Kovacevich G."/>
            <person name="Yen C E."/>
        </authorList>
    </citation>
    <scope>NUCLEOTIDE SEQUENCE [LARGE SCALE GENOMIC DNA]</scope>
</reference>
<organism evidence="2 3">
    <name type="scientific">Hermetia illucens</name>
    <name type="common">Black soldier fly</name>
    <dbReference type="NCBI Taxonomy" id="343691"/>
    <lineage>
        <taxon>Eukaryota</taxon>
        <taxon>Metazoa</taxon>
        <taxon>Ecdysozoa</taxon>
        <taxon>Arthropoda</taxon>
        <taxon>Hexapoda</taxon>
        <taxon>Insecta</taxon>
        <taxon>Pterygota</taxon>
        <taxon>Neoptera</taxon>
        <taxon>Endopterygota</taxon>
        <taxon>Diptera</taxon>
        <taxon>Brachycera</taxon>
        <taxon>Stratiomyomorpha</taxon>
        <taxon>Stratiomyidae</taxon>
        <taxon>Hermetiinae</taxon>
        <taxon>Hermetia</taxon>
    </lineage>
</organism>
<dbReference type="InterPro" id="IPR036717">
    <property type="entry name" value="GFRP_sf"/>
</dbReference>
<dbReference type="Gene3D" id="3.30.1410.10">
    <property type="entry name" value="GTP cyclohydrolase I feedback regulatory protein GFRP"/>
    <property type="match status" value="1"/>
</dbReference>
<dbReference type="GO" id="GO:0009890">
    <property type="term" value="P:negative regulation of biosynthetic process"/>
    <property type="evidence" value="ECO:0007669"/>
    <property type="project" value="InterPro"/>
</dbReference>
<accession>A0A7R8YN16</accession>
<keyword evidence="3" id="KW-1185">Reference proteome</keyword>
<evidence type="ECO:0000313" key="2">
    <source>
        <dbReference type="EMBL" id="CAD7079206.1"/>
    </source>
</evidence>
<evidence type="ECO:0000313" key="3">
    <source>
        <dbReference type="Proteomes" id="UP000594454"/>
    </source>
</evidence>
<dbReference type="Proteomes" id="UP000594454">
    <property type="component" value="Chromosome 1"/>
</dbReference>
<name>A0A7R8YN16_HERIL</name>
<dbReference type="EMBL" id="LR899009">
    <property type="protein sequence ID" value="CAD7079206.1"/>
    <property type="molecule type" value="Genomic_DNA"/>
</dbReference>
<dbReference type="OMA" id="TPQACAT"/>
<dbReference type="OrthoDB" id="6380740at2759"/>
<sequence>MDSQQSQPQNLQQQQPLPPLQTQLQQQQPIIKPQSPPPSQSQPPTPQACATNVVIPVPIVPPEDIYTYVVVKGSLHAQDCAIFGLNEQETAAFTKRYTNGSTEIVNGILIKIPPLQAINSLSQLGYKVVCSTGEAEIVWTMQREL</sequence>
<gene>
    <name evidence="2" type="ORF">HERILL_LOCUS2434</name>
</gene>
<dbReference type="InParanoid" id="A0A7R8YN16"/>
<protein>
    <recommendedName>
        <fullName evidence="4">GTP cyclohydrolase 1 feedback regulatory protein</fullName>
    </recommendedName>
</protein>
<evidence type="ECO:0008006" key="4">
    <source>
        <dbReference type="Google" id="ProtNLM"/>
    </source>
</evidence>
<feature type="compositionally biased region" description="Low complexity" evidence="1">
    <location>
        <begin position="1"/>
        <end position="33"/>
    </location>
</feature>